<evidence type="ECO:0000313" key="3">
    <source>
        <dbReference type="Proteomes" id="UP001153069"/>
    </source>
</evidence>
<gene>
    <name evidence="2" type="ORF">SEMRO_148_G068240.1</name>
</gene>
<comment type="caution">
    <text evidence="2">The sequence shown here is derived from an EMBL/GenBank/DDBJ whole genome shotgun (WGS) entry which is preliminary data.</text>
</comment>
<evidence type="ECO:0008006" key="4">
    <source>
        <dbReference type="Google" id="ProtNLM"/>
    </source>
</evidence>
<evidence type="ECO:0000256" key="1">
    <source>
        <dbReference type="SAM" id="MobiDB-lite"/>
    </source>
</evidence>
<dbReference type="AlphaFoldDB" id="A0A9N8H844"/>
<protein>
    <recommendedName>
        <fullName evidence="4">SnoaL-like domain-containing protein</fullName>
    </recommendedName>
</protein>
<dbReference type="Proteomes" id="UP001153069">
    <property type="component" value="Unassembled WGS sequence"/>
</dbReference>
<proteinExistence type="predicted"/>
<keyword evidence="3" id="KW-1185">Reference proteome</keyword>
<accession>A0A9N8H844</accession>
<name>A0A9N8H844_9STRA</name>
<reference evidence="2" key="1">
    <citation type="submission" date="2020-06" db="EMBL/GenBank/DDBJ databases">
        <authorList>
            <consortium name="Plant Systems Biology data submission"/>
        </authorList>
    </citation>
    <scope>NUCLEOTIDE SEQUENCE</scope>
    <source>
        <strain evidence="2">D6</strain>
    </source>
</reference>
<sequence length="232" mass="25353">MSKLFKLFSVSGKKSSKEDGVSMAKDNQDASESTGRRSSTSSKSSAKSAKSAKSNTKKSRHSNTGLKDASKVGKIVDTRTENERMIEEYFAVLNSHPSADEIVKHFTSSEAPVLFEDSNGMNAMVMATEMQKMYAGFNDFRFNYASIKEIKPGVVLVDDVNVTGTHTGPYQFANFPPVEATQKHVVLDDERLWYYVKDGKIAKLELTALGNLTGPPGLYISVGGKMDMPAGE</sequence>
<dbReference type="Gene3D" id="3.10.450.50">
    <property type="match status" value="1"/>
</dbReference>
<feature type="compositionally biased region" description="Low complexity" evidence="1">
    <location>
        <begin position="31"/>
        <end position="54"/>
    </location>
</feature>
<feature type="region of interest" description="Disordered" evidence="1">
    <location>
        <begin position="1"/>
        <end position="75"/>
    </location>
</feature>
<evidence type="ECO:0000313" key="2">
    <source>
        <dbReference type="EMBL" id="CAB9502855.1"/>
    </source>
</evidence>
<organism evidence="2 3">
    <name type="scientific">Seminavis robusta</name>
    <dbReference type="NCBI Taxonomy" id="568900"/>
    <lineage>
        <taxon>Eukaryota</taxon>
        <taxon>Sar</taxon>
        <taxon>Stramenopiles</taxon>
        <taxon>Ochrophyta</taxon>
        <taxon>Bacillariophyta</taxon>
        <taxon>Bacillariophyceae</taxon>
        <taxon>Bacillariophycidae</taxon>
        <taxon>Naviculales</taxon>
        <taxon>Naviculaceae</taxon>
        <taxon>Seminavis</taxon>
    </lineage>
</organism>
<dbReference type="EMBL" id="CAICTM010000147">
    <property type="protein sequence ID" value="CAB9502855.1"/>
    <property type="molecule type" value="Genomic_DNA"/>
</dbReference>